<reference evidence="3 4" key="1">
    <citation type="submission" date="2019-08" db="EMBL/GenBank/DDBJ databases">
        <title>Whole-genome Sequencing of e-waste polymer degrading bacterium Pseudomonas sp. strain PE08.</title>
        <authorList>
            <person name="Kirdat K."/>
            <person name="Debbarma P."/>
            <person name="Narawade N."/>
            <person name="Suyal D."/>
            <person name="Thorat V."/>
            <person name="Shouche Y."/>
            <person name="Goel R."/>
            <person name="Yadav A."/>
        </authorList>
    </citation>
    <scope>NUCLEOTIDE SEQUENCE [LARGE SCALE GENOMIC DNA]</scope>
    <source>
        <strain evidence="3 4">PE08</strain>
    </source>
</reference>
<accession>A0A5J6QL80</accession>
<sequence>MNTALLIIDVQRALCVGQYAAFEIDRVIATINGLSARARAACVPVVLVQHEEPSGEFEYDTESWQLAENLAVAESDIRVRKTTPDSFHRTNLQDVLHSRDIQRLIVCGLQTDYCVDTTVRRALALGYQVVLPEDAHSTLDNAAISAPQIIAHHNAVLGSMSSFGVRAQVIPAASVSIQG</sequence>
<evidence type="ECO:0000259" key="2">
    <source>
        <dbReference type="Pfam" id="PF00857"/>
    </source>
</evidence>
<proteinExistence type="predicted"/>
<dbReference type="SUPFAM" id="SSF52499">
    <property type="entry name" value="Isochorismatase-like hydrolases"/>
    <property type="match status" value="1"/>
</dbReference>
<dbReference type="InterPro" id="IPR036380">
    <property type="entry name" value="Isochorismatase-like_sf"/>
</dbReference>
<evidence type="ECO:0000313" key="3">
    <source>
        <dbReference type="EMBL" id="QEY63498.1"/>
    </source>
</evidence>
<organism evidence="3 4">
    <name type="scientific">Metapseudomonas lalkuanensis</name>
    <dbReference type="NCBI Taxonomy" id="2604832"/>
    <lineage>
        <taxon>Bacteria</taxon>
        <taxon>Pseudomonadati</taxon>
        <taxon>Pseudomonadota</taxon>
        <taxon>Gammaproteobacteria</taxon>
        <taxon>Pseudomonadales</taxon>
        <taxon>Pseudomonadaceae</taxon>
        <taxon>Metapseudomonas</taxon>
    </lineage>
</organism>
<dbReference type="RefSeq" id="WP_151134146.1">
    <property type="nucleotide sequence ID" value="NZ_CP043311.1"/>
</dbReference>
<dbReference type="EMBL" id="CP043311">
    <property type="protein sequence ID" value="QEY63498.1"/>
    <property type="molecule type" value="Genomic_DNA"/>
</dbReference>
<dbReference type="Gene3D" id="3.40.50.850">
    <property type="entry name" value="Isochorismatase-like"/>
    <property type="match status" value="1"/>
</dbReference>
<dbReference type="Proteomes" id="UP000327179">
    <property type="component" value="Chromosome"/>
</dbReference>
<dbReference type="InterPro" id="IPR050272">
    <property type="entry name" value="Isochorismatase-like_hydrls"/>
</dbReference>
<dbReference type="GO" id="GO:0016787">
    <property type="term" value="F:hydrolase activity"/>
    <property type="evidence" value="ECO:0007669"/>
    <property type="project" value="UniProtKB-KW"/>
</dbReference>
<dbReference type="PANTHER" id="PTHR43540">
    <property type="entry name" value="PEROXYUREIDOACRYLATE/UREIDOACRYLATE AMIDOHYDROLASE-RELATED"/>
    <property type="match status" value="1"/>
</dbReference>
<dbReference type="PANTHER" id="PTHR43540:SF14">
    <property type="entry name" value="ISOCHORISMATASE"/>
    <property type="match status" value="1"/>
</dbReference>
<feature type="domain" description="Isochorismatase-like" evidence="2">
    <location>
        <begin position="3"/>
        <end position="142"/>
    </location>
</feature>
<keyword evidence="1 3" id="KW-0378">Hydrolase</keyword>
<keyword evidence="4" id="KW-1185">Reference proteome</keyword>
<protein>
    <submittedName>
        <fullName evidence="3">Cysteine hydrolase</fullName>
    </submittedName>
</protein>
<dbReference type="KEGG" id="plal:FXN65_16065"/>
<evidence type="ECO:0000313" key="4">
    <source>
        <dbReference type="Proteomes" id="UP000327179"/>
    </source>
</evidence>
<evidence type="ECO:0000256" key="1">
    <source>
        <dbReference type="ARBA" id="ARBA00022801"/>
    </source>
</evidence>
<gene>
    <name evidence="3" type="ORF">FXN65_16065</name>
</gene>
<name>A0A5J6QL80_9GAMM</name>
<dbReference type="CDD" id="cd01014">
    <property type="entry name" value="nicotinamidase_related"/>
    <property type="match status" value="1"/>
</dbReference>
<dbReference type="Pfam" id="PF00857">
    <property type="entry name" value="Isochorismatase"/>
    <property type="match status" value="1"/>
</dbReference>
<dbReference type="InterPro" id="IPR000868">
    <property type="entry name" value="Isochorismatase-like_dom"/>
</dbReference>
<dbReference type="AlphaFoldDB" id="A0A5J6QL80"/>